<name>A0ABZ2NJF5_9BACI</name>
<organism evidence="4 5">
    <name type="scientific">Metabacillus sediminis</name>
    <dbReference type="NCBI Taxonomy" id="3117746"/>
    <lineage>
        <taxon>Bacteria</taxon>
        <taxon>Bacillati</taxon>
        <taxon>Bacillota</taxon>
        <taxon>Bacilli</taxon>
        <taxon>Bacillales</taxon>
        <taxon>Bacillaceae</taxon>
        <taxon>Metabacillus</taxon>
    </lineage>
</organism>
<protein>
    <submittedName>
        <fullName evidence="4">Methyltransferase domain-containing protein</fullName>
    </submittedName>
</protein>
<evidence type="ECO:0000313" key="4">
    <source>
        <dbReference type="EMBL" id="WXB97639.1"/>
    </source>
</evidence>
<reference evidence="4 5" key="1">
    <citation type="submission" date="2024-02" db="EMBL/GenBank/DDBJ databases">
        <title>Seven novel Bacillus-like species.</title>
        <authorList>
            <person name="Liu G."/>
        </authorList>
    </citation>
    <scope>NUCLEOTIDE SEQUENCE [LARGE SCALE GENOMIC DNA]</scope>
    <source>
        <strain evidence="4 5">FJAT-52054</strain>
    </source>
</reference>
<evidence type="ECO:0000313" key="5">
    <source>
        <dbReference type="Proteomes" id="UP001377337"/>
    </source>
</evidence>
<evidence type="ECO:0000256" key="2">
    <source>
        <dbReference type="ARBA" id="ARBA00022679"/>
    </source>
</evidence>
<keyword evidence="2" id="KW-0808">Transferase</keyword>
<accession>A0ABZ2NJF5</accession>
<dbReference type="GO" id="GO:0032259">
    <property type="term" value="P:methylation"/>
    <property type="evidence" value="ECO:0007669"/>
    <property type="project" value="UniProtKB-KW"/>
</dbReference>
<dbReference type="Proteomes" id="UP001377337">
    <property type="component" value="Chromosome"/>
</dbReference>
<proteinExistence type="predicted"/>
<dbReference type="RefSeq" id="WP_338780215.1">
    <property type="nucleotide sequence ID" value="NZ_CP147407.1"/>
</dbReference>
<dbReference type="SUPFAM" id="SSF53335">
    <property type="entry name" value="S-adenosyl-L-methionine-dependent methyltransferases"/>
    <property type="match status" value="1"/>
</dbReference>
<evidence type="ECO:0000259" key="3">
    <source>
        <dbReference type="Pfam" id="PF13649"/>
    </source>
</evidence>
<dbReference type="InterPro" id="IPR029063">
    <property type="entry name" value="SAM-dependent_MTases_sf"/>
</dbReference>
<keyword evidence="5" id="KW-1185">Reference proteome</keyword>
<dbReference type="PANTHER" id="PTHR44942:SF4">
    <property type="entry name" value="METHYLTRANSFERASE TYPE 11 DOMAIN-CONTAINING PROTEIN"/>
    <property type="match status" value="1"/>
</dbReference>
<evidence type="ECO:0000256" key="1">
    <source>
        <dbReference type="ARBA" id="ARBA00022603"/>
    </source>
</evidence>
<feature type="domain" description="Methyltransferase" evidence="3">
    <location>
        <begin position="44"/>
        <end position="137"/>
    </location>
</feature>
<dbReference type="PANTHER" id="PTHR44942">
    <property type="entry name" value="METHYLTRANSF_11 DOMAIN-CONTAINING PROTEIN"/>
    <property type="match status" value="1"/>
</dbReference>
<dbReference type="GO" id="GO:0008168">
    <property type="term" value="F:methyltransferase activity"/>
    <property type="evidence" value="ECO:0007669"/>
    <property type="project" value="UniProtKB-KW"/>
</dbReference>
<dbReference type="InterPro" id="IPR041698">
    <property type="entry name" value="Methyltransf_25"/>
</dbReference>
<dbReference type="Gene3D" id="3.40.50.150">
    <property type="entry name" value="Vaccinia Virus protein VP39"/>
    <property type="match status" value="1"/>
</dbReference>
<keyword evidence="1 4" id="KW-0489">Methyltransferase</keyword>
<gene>
    <name evidence="4" type="ORF">WCV65_03805</name>
</gene>
<dbReference type="Pfam" id="PF13649">
    <property type="entry name" value="Methyltransf_25"/>
    <property type="match status" value="1"/>
</dbReference>
<dbReference type="EMBL" id="CP147407">
    <property type="protein sequence ID" value="WXB97639.1"/>
    <property type="molecule type" value="Genomic_DNA"/>
</dbReference>
<dbReference type="InterPro" id="IPR051052">
    <property type="entry name" value="Diverse_substrate_MTase"/>
</dbReference>
<sequence length="265" mass="30595">MTSYDKDLFKGTAGFYSQYRPIYPSSLIRLLIDRFELDGKGKMVDLGCGTGQLTLRLSDWFEKLIGVDPEEEMLVEAERNRIAARVDHCEWLAGKAEHYLNGINNETFRLVMMGKSFHWMDQEAILEGLYTLIDEGGGIAIIDAYHPNQKSEPWQLELNRIVRNWYGEERKAGSTTYSHPDMSYEERVSRSRFKAEVVKLPAYQYVCSADSIIGNVYSTSYGSRRWIGEQREAYETELREALLNIHPNDTFIEEIQLTVVLGRRP</sequence>
<dbReference type="CDD" id="cd02440">
    <property type="entry name" value="AdoMet_MTases"/>
    <property type="match status" value="1"/>
</dbReference>